<proteinExistence type="predicted"/>
<dbReference type="AlphaFoldDB" id="A0A1Z5K3S9"/>
<feature type="chain" id="PRO_5012351364" description="Plastid lipid-associated protein/fibrillin conserved domain-containing protein" evidence="2">
    <location>
        <begin position="24"/>
        <end position="319"/>
    </location>
</feature>
<dbReference type="Proteomes" id="UP000198406">
    <property type="component" value="Unassembled WGS sequence"/>
</dbReference>
<reference evidence="3 4" key="1">
    <citation type="journal article" date="2015" name="Plant Cell">
        <title>Oil accumulation by the oleaginous diatom Fistulifera solaris as revealed by the genome and transcriptome.</title>
        <authorList>
            <person name="Tanaka T."/>
            <person name="Maeda Y."/>
            <person name="Veluchamy A."/>
            <person name="Tanaka M."/>
            <person name="Abida H."/>
            <person name="Marechal E."/>
            <person name="Bowler C."/>
            <person name="Muto M."/>
            <person name="Sunaga Y."/>
            <person name="Tanaka M."/>
            <person name="Yoshino T."/>
            <person name="Taniguchi T."/>
            <person name="Fukuda Y."/>
            <person name="Nemoto M."/>
            <person name="Matsumoto M."/>
            <person name="Wong P.S."/>
            <person name="Aburatani S."/>
            <person name="Fujibuchi W."/>
        </authorList>
    </citation>
    <scope>NUCLEOTIDE SEQUENCE [LARGE SCALE GENOMIC DNA]</scope>
    <source>
        <strain evidence="3 4">JPCC DA0580</strain>
    </source>
</reference>
<dbReference type="InParanoid" id="A0A1Z5K3S9"/>
<dbReference type="OrthoDB" id="46972at2759"/>
<comment type="caution">
    <text evidence="3">The sequence shown here is derived from an EMBL/GenBank/DDBJ whole genome shotgun (WGS) entry which is preliminary data.</text>
</comment>
<accession>A0A1Z5K3S9</accession>
<organism evidence="3 4">
    <name type="scientific">Fistulifera solaris</name>
    <name type="common">Oleaginous diatom</name>
    <dbReference type="NCBI Taxonomy" id="1519565"/>
    <lineage>
        <taxon>Eukaryota</taxon>
        <taxon>Sar</taxon>
        <taxon>Stramenopiles</taxon>
        <taxon>Ochrophyta</taxon>
        <taxon>Bacillariophyta</taxon>
        <taxon>Bacillariophyceae</taxon>
        <taxon>Bacillariophycidae</taxon>
        <taxon>Naviculales</taxon>
        <taxon>Naviculaceae</taxon>
        <taxon>Fistulifera</taxon>
    </lineage>
</organism>
<protein>
    <recommendedName>
        <fullName evidence="5">Plastid lipid-associated protein/fibrillin conserved domain-containing protein</fullName>
    </recommendedName>
</protein>
<evidence type="ECO:0008006" key="5">
    <source>
        <dbReference type="Google" id="ProtNLM"/>
    </source>
</evidence>
<evidence type="ECO:0000256" key="1">
    <source>
        <dbReference type="SAM" id="MobiDB-lite"/>
    </source>
</evidence>
<keyword evidence="4" id="KW-1185">Reference proteome</keyword>
<name>A0A1Z5K3S9_FISSO</name>
<feature type="signal peptide" evidence="2">
    <location>
        <begin position="1"/>
        <end position="23"/>
    </location>
</feature>
<evidence type="ECO:0000256" key="2">
    <source>
        <dbReference type="SAM" id="SignalP"/>
    </source>
</evidence>
<dbReference type="PROSITE" id="PS51257">
    <property type="entry name" value="PROKAR_LIPOPROTEIN"/>
    <property type="match status" value="1"/>
</dbReference>
<keyword evidence="2" id="KW-0732">Signal</keyword>
<feature type="region of interest" description="Disordered" evidence="1">
    <location>
        <begin position="51"/>
        <end position="104"/>
    </location>
</feature>
<gene>
    <name evidence="3" type="ORF">FisN_7Hh187</name>
</gene>
<dbReference type="EMBL" id="BDSP01000152">
    <property type="protein sequence ID" value="GAX20869.1"/>
    <property type="molecule type" value="Genomic_DNA"/>
</dbReference>
<evidence type="ECO:0000313" key="4">
    <source>
        <dbReference type="Proteomes" id="UP000198406"/>
    </source>
</evidence>
<evidence type="ECO:0000313" key="3">
    <source>
        <dbReference type="EMBL" id="GAX20869.1"/>
    </source>
</evidence>
<sequence length="319" mass="35829">MRSCRCWFYSVLISCLTIASCSAFIAPHAPRATVLLWSKVKRGKLGNTVGVATTTTKKKESKKRNSDKSAISPDLAKWMMDNPRTDNNENTSPPKASSRRERQSIRLAEQQVQREKIEGLVEQLEQMLDPTAENNKKTLSVPDILALLRELSQQASSSPLTQLIGTNQRRDYRLAWVGSDDSVTHIGTGLHKVPLARLQEVFLSFPGRNRVLLQEVIRILGPFPNIRNTLSGSSRSSTRDGVTEWNVQWESMVDGTGKELLAGKEENIKLVPLRVYYSDEMVIVASRPCDDPWQGNGENVLLFLREDDLENKLEALRVA</sequence>